<name>A0A368FAM4_ANCCA</name>
<keyword evidence="1" id="KW-0732">Signal</keyword>
<feature type="chain" id="PRO_5016875566" evidence="1">
    <location>
        <begin position="32"/>
        <end position="96"/>
    </location>
</feature>
<dbReference type="AlphaFoldDB" id="A0A368FAM4"/>
<dbReference type="Proteomes" id="UP000252519">
    <property type="component" value="Unassembled WGS sequence"/>
</dbReference>
<organism evidence="2 3">
    <name type="scientific">Ancylostoma caninum</name>
    <name type="common">Dog hookworm</name>
    <dbReference type="NCBI Taxonomy" id="29170"/>
    <lineage>
        <taxon>Eukaryota</taxon>
        <taxon>Metazoa</taxon>
        <taxon>Ecdysozoa</taxon>
        <taxon>Nematoda</taxon>
        <taxon>Chromadorea</taxon>
        <taxon>Rhabditida</taxon>
        <taxon>Rhabditina</taxon>
        <taxon>Rhabditomorpha</taxon>
        <taxon>Strongyloidea</taxon>
        <taxon>Ancylostomatidae</taxon>
        <taxon>Ancylostomatinae</taxon>
        <taxon>Ancylostoma</taxon>
    </lineage>
</organism>
<evidence type="ECO:0000256" key="1">
    <source>
        <dbReference type="SAM" id="SignalP"/>
    </source>
</evidence>
<protein>
    <submittedName>
        <fullName evidence="2">Uncharacterized protein</fullName>
    </submittedName>
</protein>
<reference evidence="2 3" key="1">
    <citation type="submission" date="2014-10" db="EMBL/GenBank/DDBJ databases">
        <title>Draft genome of the hookworm Ancylostoma caninum.</title>
        <authorList>
            <person name="Mitreva M."/>
        </authorList>
    </citation>
    <scope>NUCLEOTIDE SEQUENCE [LARGE SCALE GENOMIC DNA]</scope>
    <source>
        <strain evidence="2 3">Baltimore</strain>
    </source>
</reference>
<evidence type="ECO:0000313" key="2">
    <source>
        <dbReference type="EMBL" id="RCN28039.1"/>
    </source>
</evidence>
<sequence length="96" mass="10789">MTKELETVHRMTRTGWLLIFNLLLSFGVSEGVLQGVMEKLGCRKPLFDCDRDLLVIDMTFFKGLCNISVRSKDAICSVVPAGGKLLLVKIKRSFCH</sequence>
<feature type="signal peptide" evidence="1">
    <location>
        <begin position="1"/>
        <end position="31"/>
    </location>
</feature>
<evidence type="ECO:0000313" key="3">
    <source>
        <dbReference type="Proteomes" id="UP000252519"/>
    </source>
</evidence>
<keyword evidence="3" id="KW-1185">Reference proteome</keyword>
<gene>
    <name evidence="2" type="ORF">ANCCAN_26223</name>
</gene>
<proteinExistence type="predicted"/>
<dbReference type="EMBL" id="JOJR01003125">
    <property type="protein sequence ID" value="RCN28039.1"/>
    <property type="molecule type" value="Genomic_DNA"/>
</dbReference>
<accession>A0A368FAM4</accession>
<comment type="caution">
    <text evidence="2">The sequence shown here is derived from an EMBL/GenBank/DDBJ whole genome shotgun (WGS) entry which is preliminary data.</text>
</comment>